<sequence>MAQLWVRTHGGDWLRADQIIEIGTESVRERGPHDGPGGVDVVARLAVATGNGQWDYDRGSGTVGPSVRVLGRYPSGEAAERIADQLVLILLSANKNAQITFDDAEVQVRPVHDRTAHDTPYNGRAFDSA</sequence>
<gene>
    <name evidence="1" type="ORF">ABZ510_14950</name>
</gene>
<reference evidence="1 2" key="1">
    <citation type="submission" date="2024-06" db="EMBL/GenBank/DDBJ databases">
        <title>The Natural Products Discovery Center: Release of the First 8490 Sequenced Strains for Exploring Actinobacteria Biosynthetic Diversity.</title>
        <authorList>
            <person name="Kalkreuter E."/>
            <person name="Kautsar S.A."/>
            <person name="Yang D."/>
            <person name="Bader C.D."/>
            <person name="Teijaro C.N."/>
            <person name="Fluegel L."/>
            <person name="Davis C.M."/>
            <person name="Simpson J.R."/>
            <person name="Lauterbach L."/>
            <person name="Steele A.D."/>
            <person name="Gui C."/>
            <person name="Meng S."/>
            <person name="Li G."/>
            <person name="Viehrig K."/>
            <person name="Ye F."/>
            <person name="Su P."/>
            <person name="Kiefer A.F."/>
            <person name="Nichols A."/>
            <person name="Cepeda A.J."/>
            <person name="Yan W."/>
            <person name="Fan B."/>
            <person name="Jiang Y."/>
            <person name="Adhikari A."/>
            <person name="Zheng C.-J."/>
            <person name="Schuster L."/>
            <person name="Cowan T.M."/>
            <person name="Smanski M.J."/>
            <person name="Chevrette M.G."/>
            <person name="De Carvalho L.P.S."/>
            <person name="Shen B."/>
        </authorList>
    </citation>
    <scope>NUCLEOTIDE SEQUENCE [LARGE SCALE GENOMIC DNA]</scope>
    <source>
        <strain evidence="1 2">NPDC019708</strain>
    </source>
</reference>
<dbReference type="Proteomes" id="UP001550628">
    <property type="component" value="Unassembled WGS sequence"/>
</dbReference>
<organism evidence="1 2">
    <name type="scientific">Nocardia rhamnosiphila</name>
    <dbReference type="NCBI Taxonomy" id="426716"/>
    <lineage>
        <taxon>Bacteria</taxon>
        <taxon>Bacillati</taxon>
        <taxon>Actinomycetota</taxon>
        <taxon>Actinomycetes</taxon>
        <taxon>Mycobacteriales</taxon>
        <taxon>Nocardiaceae</taxon>
        <taxon>Nocardia</taxon>
    </lineage>
</organism>
<comment type="caution">
    <text evidence="1">The sequence shown here is derived from an EMBL/GenBank/DDBJ whole genome shotgun (WGS) entry which is preliminary data.</text>
</comment>
<name>A0ABV2WQK1_9NOCA</name>
<proteinExistence type="predicted"/>
<accession>A0ABV2WQK1</accession>
<evidence type="ECO:0000313" key="1">
    <source>
        <dbReference type="EMBL" id="MEU1953158.1"/>
    </source>
</evidence>
<evidence type="ECO:0000313" key="2">
    <source>
        <dbReference type="Proteomes" id="UP001550628"/>
    </source>
</evidence>
<dbReference type="GeneID" id="96244309"/>
<dbReference type="RefSeq" id="WP_030524061.1">
    <property type="nucleotide sequence ID" value="NZ_JBEYBD010000006.1"/>
</dbReference>
<dbReference type="EMBL" id="JBEYBF010000009">
    <property type="protein sequence ID" value="MEU1953158.1"/>
    <property type="molecule type" value="Genomic_DNA"/>
</dbReference>
<protein>
    <submittedName>
        <fullName evidence="1">Uncharacterized protein</fullName>
    </submittedName>
</protein>
<keyword evidence="2" id="KW-1185">Reference proteome</keyword>